<feature type="chain" id="PRO_5038907854" description="Lipoprotein" evidence="2">
    <location>
        <begin position="24"/>
        <end position="253"/>
    </location>
</feature>
<feature type="signal peptide" evidence="2">
    <location>
        <begin position="1"/>
        <end position="23"/>
    </location>
</feature>
<proteinExistence type="predicted"/>
<comment type="caution">
    <text evidence="3">The sequence shown here is derived from an EMBL/GenBank/DDBJ whole genome shotgun (WGS) entry which is preliminary data.</text>
</comment>
<evidence type="ECO:0000256" key="2">
    <source>
        <dbReference type="SAM" id="SignalP"/>
    </source>
</evidence>
<evidence type="ECO:0000256" key="1">
    <source>
        <dbReference type="SAM" id="MobiDB-lite"/>
    </source>
</evidence>
<protein>
    <recommendedName>
        <fullName evidence="5">Lipoprotein</fullName>
    </recommendedName>
</protein>
<dbReference type="AlphaFoldDB" id="A0A7W2E008"/>
<accession>A0A7W2E008</accession>
<sequence length="253" mass="26073">MNTAALRTTLAVLTALPLALLTACDDSGTHGADGSGTSSTPSTPPAGPLSARELEKRSLDKGDLEGFLVESGGKGQKFTADQVRTDKKQCRLLDLALAPVALGHPVATAQRWAAADLPVPSSGSRTGGLDGTEPALDLPMMAITLASYEDAGTAEGELTALGKALTACRGGFTGTQRETTLHFTAVTQDRAPEVGEQALAFTATGEVDGDEGPEKVVVFRKGSTLAYLSAIHPLGQDFDFPAPVLKAQEAKLS</sequence>
<name>A0A7W2E008_9ACTN</name>
<dbReference type="EMBL" id="JACERG010000023">
    <property type="protein sequence ID" value="MBA5226125.1"/>
    <property type="molecule type" value="Genomic_DNA"/>
</dbReference>
<evidence type="ECO:0008006" key="5">
    <source>
        <dbReference type="Google" id="ProtNLM"/>
    </source>
</evidence>
<keyword evidence="2" id="KW-0732">Signal</keyword>
<evidence type="ECO:0000313" key="3">
    <source>
        <dbReference type="EMBL" id="MBA5226125.1"/>
    </source>
</evidence>
<dbReference type="PROSITE" id="PS51257">
    <property type="entry name" value="PROKAR_LIPOPROTEIN"/>
    <property type="match status" value="1"/>
</dbReference>
<organism evidence="3 4">
    <name type="scientific">Streptomyces griseoaurantiacus</name>
    <dbReference type="NCBI Taxonomy" id="68213"/>
    <lineage>
        <taxon>Bacteria</taxon>
        <taxon>Bacillati</taxon>
        <taxon>Actinomycetota</taxon>
        <taxon>Actinomycetes</taxon>
        <taxon>Kitasatosporales</taxon>
        <taxon>Streptomycetaceae</taxon>
        <taxon>Streptomyces</taxon>
        <taxon>Streptomyces aurantiacus group</taxon>
    </lineage>
</organism>
<dbReference type="RefSeq" id="WP_191854974.1">
    <property type="nucleotide sequence ID" value="NZ_BNBP01000075.1"/>
</dbReference>
<evidence type="ECO:0000313" key="4">
    <source>
        <dbReference type="Proteomes" id="UP000587608"/>
    </source>
</evidence>
<reference evidence="3 4" key="1">
    <citation type="submission" date="2020-07" db="EMBL/GenBank/DDBJ databases">
        <title>Differential regulation of undecylprodigiosin biosynthesis in the yeast-scavenging Streptomyces strain MBK6.</title>
        <authorList>
            <person name="Baral B."/>
            <person name="Siitonen V."/>
            <person name="Laughlin M."/>
            <person name="Yamada K."/>
            <person name="Ilomaeki M."/>
            <person name="Metsae-Ketelae M."/>
            <person name="Niemi J."/>
        </authorList>
    </citation>
    <scope>NUCLEOTIDE SEQUENCE [LARGE SCALE GENOMIC DNA]</scope>
    <source>
        <strain evidence="3 4">MBK6</strain>
    </source>
</reference>
<feature type="region of interest" description="Disordered" evidence="1">
    <location>
        <begin position="29"/>
        <end position="51"/>
    </location>
</feature>
<dbReference type="Proteomes" id="UP000587608">
    <property type="component" value="Unassembled WGS sequence"/>
</dbReference>
<dbReference type="GeneID" id="96785177"/>
<gene>
    <name evidence="3" type="ORF">H1X69_32680</name>
</gene>